<gene>
    <name evidence="1" type="ORF">EJ02DRAFT_426701</name>
</gene>
<dbReference type="EMBL" id="ML976142">
    <property type="protein sequence ID" value="KAF1937377.1"/>
    <property type="molecule type" value="Genomic_DNA"/>
</dbReference>
<evidence type="ECO:0000313" key="1">
    <source>
        <dbReference type="EMBL" id="KAF1937377.1"/>
    </source>
</evidence>
<name>A0A6A5SJ33_9PLEO</name>
<organism evidence="1 2">
    <name type="scientific">Clathrospora elynae</name>
    <dbReference type="NCBI Taxonomy" id="706981"/>
    <lineage>
        <taxon>Eukaryota</taxon>
        <taxon>Fungi</taxon>
        <taxon>Dikarya</taxon>
        <taxon>Ascomycota</taxon>
        <taxon>Pezizomycotina</taxon>
        <taxon>Dothideomycetes</taxon>
        <taxon>Pleosporomycetidae</taxon>
        <taxon>Pleosporales</taxon>
        <taxon>Diademaceae</taxon>
        <taxon>Clathrospora</taxon>
    </lineage>
</organism>
<evidence type="ECO:0000313" key="2">
    <source>
        <dbReference type="Proteomes" id="UP000800038"/>
    </source>
</evidence>
<proteinExistence type="predicted"/>
<sequence>MSEATLPTGQYVLKEHSQWPNWYIQLQFHALSKGIWKEIDPDGKEAVPVYSDAPTRPNQPTNTAQTEQYKMQLAEYRADTSDWASKATRLQHMWTWVNATVDPQLLAPAMMTLVEQKKSTLQALIKALRTELAPTSISTINLVRAQYRAHLQKAKQGRVNPESWYTEWHSLYAKAKAYKIADIDGLLAVQDFLDALAPKLSPEWARTMHQSVVQSEVLGITPLTLHEESLQR</sequence>
<accession>A0A6A5SJ33</accession>
<keyword evidence="2" id="KW-1185">Reference proteome</keyword>
<dbReference type="Proteomes" id="UP000800038">
    <property type="component" value="Unassembled WGS sequence"/>
</dbReference>
<dbReference type="AlphaFoldDB" id="A0A6A5SJ33"/>
<reference evidence="1" key="1">
    <citation type="journal article" date="2020" name="Stud. Mycol.">
        <title>101 Dothideomycetes genomes: a test case for predicting lifestyles and emergence of pathogens.</title>
        <authorList>
            <person name="Haridas S."/>
            <person name="Albert R."/>
            <person name="Binder M."/>
            <person name="Bloem J."/>
            <person name="Labutti K."/>
            <person name="Salamov A."/>
            <person name="Andreopoulos B."/>
            <person name="Baker S."/>
            <person name="Barry K."/>
            <person name="Bills G."/>
            <person name="Bluhm B."/>
            <person name="Cannon C."/>
            <person name="Castanera R."/>
            <person name="Culley D."/>
            <person name="Daum C."/>
            <person name="Ezra D."/>
            <person name="Gonzalez J."/>
            <person name="Henrissat B."/>
            <person name="Kuo A."/>
            <person name="Liang C."/>
            <person name="Lipzen A."/>
            <person name="Lutzoni F."/>
            <person name="Magnuson J."/>
            <person name="Mondo S."/>
            <person name="Nolan M."/>
            <person name="Ohm R."/>
            <person name="Pangilinan J."/>
            <person name="Park H.-J."/>
            <person name="Ramirez L."/>
            <person name="Alfaro M."/>
            <person name="Sun H."/>
            <person name="Tritt A."/>
            <person name="Yoshinaga Y."/>
            <person name="Zwiers L.-H."/>
            <person name="Turgeon B."/>
            <person name="Goodwin S."/>
            <person name="Spatafora J."/>
            <person name="Crous P."/>
            <person name="Grigoriev I."/>
        </authorList>
    </citation>
    <scope>NUCLEOTIDE SEQUENCE</scope>
    <source>
        <strain evidence="1">CBS 161.51</strain>
    </source>
</reference>
<protein>
    <submittedName>
        <fullName evidence="1">Uncharacterized protein</fullName>
    </submittedName>
</protein>